<evidence type="ECO:0000259" key="10">
    <source>
        <dbReference type="PROSITE" id="PS50860"/>
    </source>
</evidence>
<dbReference type="STRING" id="102285.A0A0R3T6K2"/>
<dbReference type="GO" id="GO:0000049">
    <property type="term" value="F:tRNA binding"/>
    <property type="evidence" value="ECO:0007669"/>
    <property type="project" value="UniProtKB-KW"/>
</dbReference>
<dbReference type="InterPro" id="IPR018162">
    <property type="entry name" value="Ala-tRNA-ligase_IIc_anticod-bd"/>
</dbReference>
<dbReference type="Proteomes" id="UP000278807">
    <property type="component" value="Unassembled WGS sequence"/>
</dbReference>
<evidence type="ECO:0000256" key="5">
    <source>
        <dbReference type="ARBA" id="ARBA00022741"/>
    </source>
</evidence>
<dbReference type="Gene3D" id="2.40.30.130">
    <property type="match status" value="1"/>
</dbReference>
<dbReference type="Pfam" id="PF01411">
    <property type="entry name" value="tRNA-synt_2c"/>
    <property type="match status" value="2"/>
</dbReference>
<accession>A0A0R3T6K2</accession>
<dbReference type="PRINTS" id="PR00980">
    <property type="entry name" value="TRNASYNTHALA"/>
</dbReference>
<dbReference type="InterPro" id="IPR045864">
    <property type="entry name" value="aa-tRNA-synth_II/BPL/LPL"/>
</dbReference>
<dbReference type="SUPFAM" id="SSF55186">
    <property type="entry name" value="ThrRS/AlaRS common domain"/>
    <property type="match status" value="1"/>
</dbReference>
<keyword evidence="8" id="KW-0648">Protein biosynthesis</keyword>
<evidence type="ECO:0000256" key="2">
    <source>
        <dbReference type="ARBA" id="ARBA00013168"/>
    </source>
</evidence>
<keyword evidence="3" id="KW-0820">tRNA-binding</keyword>
<proteinExistence type="inferred from homology"/>
<keyword evidence="9" id="KW-0030">Aminoacyl-tRNA synthetase</keyword>
<evidence type="ECO:0000313" key="11">
    <source>
        <dbReference type="EMBL" id="VDN98548.1"/>
    </source>
</evidence>
<dbReference type="InterPro" id="IPR002318">
    <property type="entry name" value="Ala-tRNA-lgiase_IIc"/>
</dbReference>
<dbReference type="AlphaFoldDB" id="A0A0R3T6K2"/>
<keyword evidence="7" id="KW-0694">RNA-binding</keyword>
<evidence type="ECO:0000256" key="1">
    <source>
        <dbReference type="ARBA" id="ARBA00008226"/>
    </source>
</evidence>
<comment type="similarity">
    <text evidence="1">Belongs to the class-II aminoacyl-tRNA synthetase family.</text>
</comment>
<reference evidence="13" key="1">
    <citation type="submission" date="2017-02" db="UniProtKB">
        <authorList>
            <consortium name="WormBaseParasite"/>
        </authorList>
    </citation>
    <scope>IDENTIFICATION</scope>
</reference>
<evidence type="ECO:0000256" key="3">
    <source>
        <dbReference type="ARBA" id="ARBA00022555"/>
    </source>
</evidence>
<dbReference type="OrthoDB" id="6262965at2759"/>
<dbReference type="SUPFAM" id="SSF55681">
    <property type="entry name" value="Class II aaRS and biotin synthetases"/>
    <property type="match status" value="1"/>
</dbReference>
<evidence type="ECO:0000256" key="9">
    <source>
        <dbReference type="ARBA" id="ARBA00023146"/>
    </source>
</evidence>
<dbReference type="InterPro" id="IPR009000">
    <property type="entry name" value="Transl_B-barrel_sf"/>
</dbReference>
<dbReference type="PROSITE" id="PS50860">
    <property type="entry name" value="AA_TRNA_LIGASE_II_ALA"/>
    <property type="match status" value="1"/>
</dbReference>
<dbReference type="GO" id="GO:0005524">
    <property type="term" value="F:ATP binding"/>
    <property type="evidence" value="ECO:0007669"/>
    <property type="project" value="UniProtKB-KW"/>
</dbReference>
<dbReference type="GO" id="GO:0002161">
    <property type="term" value="F:aminoacyl-tRNA deacylase activity"/>
    <property type="evidence" value="ECO:0007669"/>
    <property type="project" value="TreeGrafter"/>
</dbReference>
<dbReference type="GO" id="GO:0005739">
    <property type="term" value="C:mitochondrion"/>
    <property type="evidence" value="ECO:0007669"/>
    <property type="project" value="TreeGrafter"/>
</dbReference>
<dbReference type="InterPro" id="IPR018165">
    <property type="entry name" value="Ala-tRNA-synth_IIc_core"/>
</dbReference>
<dbReference type="WBParaSite" id="HNAJ_0000269001-mRNA-1">
    <property type="protein sequence ID" value="HNAJ_0000269001-mRNA-1"/>
    <property type="gene ID" value="HNAJ_0000269001"/>
</dbReference>
<evidence type="ECO:0000313" key="12">
    <source>
        <dbReference type="Proteomes" id="UP000278807"/>
    </source>
</evidence>
<dbReference type="PANTHER" id="PTHR11777:SF9">
    <property type="entry name" value="ALANINE--TRNA LIGASE, CYTOPLASMIC"/>
    <property type="match status" value="1"/>
</dbReference>
<organism evidence="13">
    <name type="scientific">Rodentolepis nana</name>
    <name type="common">Dwarf tapeworm</name>
    <name type="synonym">Hymenolepis nana</name>
    <dbReference type="NCBI Taxonomy" id="102285"/>
    <lineage>
        <taxon>Eukaryota</taxon>
        <taxon>Metazoa</taxon>
        <taxon>Spiralia</taxon>
        <taxon>Lophotrochozoa</taxon>
        <taxon>Platyhelminthes</taxon>
        <taxon>Cestoda</taxon>
        <taxon>Eucestoda</taxon>
        <taxon>Cyclophyllidea</taxon>
        <taxon>Hymenolepididae</taxon>
        <taxon>Rodentolepis</taxon>
    </lineage>
</organism>
<feature type="domain" description="Alanyl-transfer RNA synthetases family profile" evidence="10">
    <location>
        <begin position="1"/>
        <end position="725"/>
    </location>
</feature>
<keyword evidence="12" id="KW-1185">Reference proteome</keyword>
<dbReference type="SUPFAM" id="SSF50447">
    <property type="entry name" value="Translation proteins"/>
    <property type="match status" value="1"/>
</dbReference>
<evidence type="ECO:0000256" key="8">
    <source>
        <dbReference type="ARBA" id="ARBA00022917"/>
    </source>
</evidence>
<dbReference type="GO" id="GO:0004813">
    <property type="term" value="F:alanine-tRNA ligase activity"/>
    <property type="evidence" value="ECO:0007669"/>
    <property type="project" value="UniProtKB-EC"/>
</dbReference>
<gene>
    <name evidence="11" type="ORF">HNAJ_LOCUS2689</name>
</gene>
<dbReference type="InterPro" id="IPR018163">
    <property type="entry name" value="Thr/Ala-tRNA-synth_IIc_edit"/>
</dbReference>
<evidence type="ECO:0000313" key="13">
    <source>
        <dbReference type="WBParaSite" id="HNAJ_0000269001-mRNA-1"/>
    </source>
</evidence>
<protein>
    <recommendedName>
        <fullName evidence="2">alanine--tRNA ligase</fullName>
        <ecNumber evidence="2">6.1.1.7</ecNumber>
    </recommendedName>
</protein>
<dbReference type="Gene3D" id="3.30.980.10">
    <property type="entry name" value="Threonyl-trna Synthetase, Chain A, domain 2"/>
    <property type="match status" value="1"/>
</dbReference>
<evidence type="ECO:0000256" key="7">
    <source>
        <dbReference type="ARBA" id="ARBA00022884"/>
    </source>
</evidence>
<reference evidence="11 12" key="2">
    <citation type="submission" date="2018-11" db="EMBL/GenBank/DDBJ databases">
        <authorList>
            <consortium name="Pathogen Informatics"/>
        </authorList>
    </citation>
    <scope>NUCLEOTIDE SEQUENCE [LARGE SCALE GENOMIC DNA]</scope>
</reference>
<name>A0A0R3T6K2_RODNA</name>
<dbReference type="FunFam" id="3.30.980.10:FF:000004">
    <property type="entry name" value="Alanine--tRNA ligase, cytoplasmic"/>
    <property type="match status" value="1"/>
</dbReference>
<evidence type="ECO:0000256" key="6">
    <source>
        <dbReference type="ARBA" id="ARBA00022840"/>
    </source>
</evidence>
<dbReference type="EMBL" id="UZAE01001377">
    <property type="protein sequence ID" value="VDN98548.1"/>
    <property type="molecule type" value="Genomic_DNA"/>
</dbReference>
<keyword evidence="4" id="KW-0436">Ligase</keyword>
<sequence>MAIIGESNFWQADEASGGLCGPCTEIHVDYSALNGKRDMTCARCMVNDNNPRVVELWNCVFITHRMVKGPNGQTVLQELPAMSVDTGLGLERLASVMQGTMTTYETDIFSRLISNIHSEALRITGSAVPSYTSDFVFEDELEEEFAKPRRTEPHPPPRKRTLWEQIILGPPPLFPKPKPERIINYDKLRRDIAYRIVADHSRALATAMRDGLVPGRQGVSLKLRHLIHRATRVAILTGLDSATRPELLKRIVLQIPPAAPFKAELKGPMARPSTPVHSIEQISEIIQQEVDHFIPRFDKMENAFLACMKEVDDKGILSGKQVFFCCTWKHGVVDDAEQLKGLQSGQYGEPLSWDMICAQARWYGLQSPIDPSLPPTPVEKKSFFSLSGLRDFLFQSPVTQDSHKYDVKRVKQEDQHSYEVPPLKANLLAAVEGKDSNLHAVEDFGQLRPIFSPQNGENKSQVGLIFDRTNFYNPCGGQASDVGVIRSAENQEVLFNVQSVEKLVKSNNTASNDGWIIHWVSPSGSFIDVKPLSSLILCPDSERRTNLMRNHTAQHLLNWAFAKELASNALDPTNQSSSFTVHHGSRVDPEKFTLCLTILQSPDKLESLVENVESRCRAAIAAKLPIISEELNLSKVTEKTFVQRFPWETYPEKVRTVCIGGDVETISEKITDSTGFYSAELCGGTHVQQTEDLVDIVIVGLRSRKQSVKEFIAISGESAVRARHYGSQQILCVSTEFDSIQETITKSADSFSDLITCAERLFTLQSVVDTILGGRPDVCLSHLDRGVITRYQERLSGLLGTVRVVARKASGVPDNVDPIMVGQLVQLIAESDSRGDDLSPIARPFNISNFTKFALSILHVGPKKPIVFYQKGLAVFYHPQSNEKAMKWAQISIKRLNLEGANLTTRVEGFNRSNLGDGADHFAVVRLFSTKDRRQRDWKPYFEQLVSAISQSS</sequence>
<keyword evidence="6" id="KW-0067">ATP-binding</keyword>
<dbReference type="InterPro" id="IPR050058">
    <property type="entry name" value="Ala-tRNA_ligase"/>
</dbReference>
<evidence type="ECO:0000256" key="4">
    <source>
        <dbReference type="ARBA" id="ARBA00022598"/>
    </source>
</evidence>
<dbReference type="SUPFAM" id="SSF101353">
    <property type="entry name" value="Putative anticodon-binding domain of alanyl-tRNA synthetase (AlaRS)"/>
    <property type="match status" value="1"/>
</dbReference>
<dbReference type="GO" id="GO:0006419">
    <property type="term" value="P:alanyl-tRNA aminoacylation"/>
    <property type="evidence" value="ECO:0007669"/>
    <property type="project" value="InterPro"/>
</dbReference>
<keyword evidence="5" id="KW-0547">Nucleotide-binding</keyword>
<dbReference type="EC" id="6.1.1.7" evidence="2"/>
<dbReference type="Gene3D" id="3.30.930.10">
    <property type="entry name" value="Bira Bifunctional Protein, Domain 2"/>
    <property type="match status" value="1"/>
</dbReference>
<dbReference type="InterPro" id="IPR018164">
    <property type="entry name" value="Ala-tRNA-synth_IIc_N"/>
</dbReference>
<dbReference type="PANTHER" id="PTHR11777">
    <property type="entry name" value="ALANYL-TRNA SYNTHETASE"/>
    <property type="match status" value="1"/>
</dbReference>